<evidence type="ECO:0000313" key="4">
    <source>
        <dbReference type="EMBL" id="ANF52142.1"/>
    </source>
</evidence>
<dbReference type="KEGG" id="chh:A0O34_17175"/>
<name>A0A172XZ66_9FLAO</name>
<dbReference type="OrthoDB" id="7432683at2"/>
<comment type="subcellular location">
    <subcellularLocation>
        <location evidence="1">Cell outer membrane</location>
        <topology evidence="1">Multi-pass membrane protein</topology>
    </subcellularLocation>
</comment>
<dbReference type="GO" id="GO:0009279">
    <property type="term" value="C:cell outer membrane"/>
    <property type="evidence" value="ECO:0007669"/>
    <property type="project" value="UniProtKB-SubCell"/>
</dbReference>
<proteinExistence type="inferred from homology"/>
<accession>A0A172XZ66</accession>
<keyword evidence="1" id="KW-0813">Transport</keyword>
<dbReference type="Proteomes" id="UP000077824">
    <property type="component" value="Chromosome"/>
</dbReference>
<keyword evidence="5" id="KW-1185">Reference proteome</keyword>
<dbReference type="PROSITE" id="PS52016">
    <property type="entry name" value="TONB_DEPENDENT_REC_3"/>
    <property type="match status" value="1"/>
</dbReference>
<dbReference type="InterPro" id="IPR012910">
    <property type="entry name" value="Plug_dom"/>
</dbReference>
<keyword evidence="2" id="KW-1133">Transmembrane helix</keyword>
<evidence type="ECO:0000259" key="3">
    <source>
        <dbReference type="Pfam" id="PF07715"/>
    </source>
</evidence>
<dbReference type="AlphaFoldDB" id="A0A172XZ66"/>
<dbReference type="Pfam" id="PF07715">
    <property type="entry name" value="Plug"/>
    <property type="match status" value="1"/>
</dbReference>
<keyword evidence="1" id="KW-0998">Cell outer membrane</keyword>
<dbReference type="RefSeq" id="WP_066757343.1">
    <property type="nucleotide sequence ID" value="NZ_CP015199.1"/>
</dbReference>
<dbReference type="NCBIfam" id="TIGR04057">
    <property type="entry name" value="SusC_RagA_signa"/>
    <property type="match status" value="1"/>
</dbReference>
<keyword evidence="1" id="KW-1134">Transmembrane beta strand</keyword>
<organism evidence="4 5">
    <name type="scientific">Chryseobacterium glaciei</name>
    <dbReference type="NCBI Taxonomy" id="1685010"/>
    <lineage>
        <taxon>Bacteria</taxon>
        <taxon>Pseudomonadati</taxon>
        <taxon>Bacteroidota</taxon>
        <taxon>Flavobacteriia</taxon>
        <taxon>Flavobacteriales</taxon>
        <taxon>Weeksellaceae</taxon>
        <taxon>Chryseobacterium group</taxon>
        <taxon>Chryseobacterium</taxon>
    </lineage>
</organism>
<dbReference type="Gene3D" id="2.170.130.10">
    <property type="entry name" value="TonB-dependent receptor, plug domain"/>
    <property type="match status" value="1"/>
</dbReference>
<evidence type="ECO:0000256" key="2">
    <source>
        <dbReference type="SAM" id="Phobius"/>
    </source>
</evidence>
<feature type="domain" description="TonB-dependent receptor plug" evidence="3">
    <location>
        <begin position="99"/>
        <end position="185"/>
    </location>
</feature>
<evidence type="ECO:0000313" key="5">
    <source>
        <dbReference type="Proteomes" id="UP000077824"/>
    </source>
</evidence>
<dbReference type="InterPro" id="IPR039426">
    <property type="entry name" value="TonB-dep_rcpt-like"/>
</dbReference>
<evidence type="ECO:0000256" key="1">
    <source>
        <dbReference type="PROSITE-ProRule" id="PRU01360"/>
    </source>
</evidence>
<dbReference type="SUPFAM" id="SSF56935">
    <property type="entry name" value="Porins"/>
    <property type="match status" value="1"/>
</dbReference>
<dbReference type="InterPro" id="IPR037066">
    <property type="entry name" value="Plug_dom_sf"/>
</dbReference>
<sequence length="201" mass="22083">MKLTIPKPCHENWEMMTPAEKGRFCSVCSKTVRDFTVASDDEIIEVISNAADKDICGNFYDSQLNRNLQYSYINSIFVKFAVGFILTTGGFVSLQAQENKPNVMINKVPGVVINQPKDTLSRRQMTVGGISSGVRNDQKALVVLDGKVISLKDFEALDSNSIKTVNVLKGASATAIYGAPAQNGVIIITTKKKFKNRKNKT</sequence>
<gene>
    <name evidence="4" type="ORF">A0O34_17175</name>
</gene>
<dbReference type="InterPro" id="IPR023997">
    <property type="entry name" value="TonB-dep_OMP_SusC/RagA_CS"/>
</dbReference>
<dbReference type="STRING" id="1685010.A0O34_17175"/>
<keyword evidence="1 2" id="KW-0812">Transmembrane</keyword>
<feature type="transmembrane region" description="Helical" evidence="2">
    <location>
        <begin position="72"/>
        <end position="94"/>
    </location>
</feature>
<reference evidence="4 5" key="1">
    <citation type="submission" date="2016-04" db="EMBL/GenBank/DDBJ databases">
        <title>Complete Genome Sequence of Chryseobacterium sp. IHBB 10212.</title>
        <authorList>
            <person name="Pal M."/>
            <person name="Swarnkar M.K."/>
            <person name="Kaushal K."/>
            <person name="Chhibber S."/>
            <person name="Singh A.K."/>
            <person name="Gulati A."/>
        </authorList>
    </citation>
    <scope>NUCLEOTIDE SEQUENCE [LARGE SCALE GENOMIC DNA]</scope>
    <source>
        <strain evidence="4 5">IHBB 10212</strain>
    </source>
</reference>
<protein>
    <recommendedName>
        <fullName evidence="3">TonB-dependent receptor plug domain-containing protein</fullName>
    </recommendedName>
</protein>
<comment type="similarity">
    <text evidence="1">Belongs to the TonB-dependent receptor family.</text>
</comment>
<dbReference type="EMBL" id="CP015199">
    <property type="protein sequence ID" value="ANF52142.1"/>
    <property type="molecule type" value="Genomic_DNA"/>
</dbReference>
<keyword evidence="1 2" id="KW-0472">Membrane</keyword>